<dbReference type="NCBIfam" id="TIGR01634">
    <property type="entry name" value="tail_P2_I"/>
    <property type="match status" value="1"/>
</dbReference>
<gene>
    <name evidence="1" type="ORF">VRLFYP33_02346</name>
</gene>
<sequence length="208" mass="23788">MIDVEEMKLIDILPSSLDDENIKLIIKAVDALVEDVSNDVKKIELYSRLDELPTEILNLLAWQFHVDFFKYDMTDDVKRNLIRQSIAWHRRKGTPQAVEDMVSAIYSTAEYQDWYDYGGSPYHFKVNIYGEAVTEPEKLNELRDSVYAVKNARSVFDGFNFIEIKETTWHVAFAPGIDHTSVVVEPTPVASTRIGIGMIINNEEVVNG</sequence>
<evidence type="ECO:0000313" key="1">
    <source>
        <dbReference type="EMBL" id="VYU52024.1"/>
    </source>
</evidence>
<dbReference type="Pfam" id="PF09684">
    <property type="entry name" value="Tail_P2_I"/>
    <property type="match status" value="1"/>
</dbReference>
<dbReference type="RefSeq" id="WP_156705843.1">
    <property type="nucleotide sequence ID" value="NZ_CACRUX010000101.1"/>
</dbReference>
<reference evidence="1" key="1">
    <citation type="submission" date="2019-11" db="EMBL/GenBank/DDBJ databases">
        <authorList>
            <person name="Feng L."/>
        </authorList>
    </citation>
    <scope>NUCLEOTIDE SEQUENCE</scope>
    <source>
        <strain evidence="1">VrattiLFYP33</strain>
    </source>
</reference>
<dbReference type="EMBL" id="CACRUX010000101">
    <property type="protein sequence ID" value="VYU52024.1"/>
    <property type="molecule type" value="Genomic_DNA"/>
</dbReference>
<accession>A0A6N3FJ30</accession>
<dbReference type="AlphaFoldDB" id="A0A6N3FJ30"/>
<organism evidence="1">
    <name type="scientific">Veillonella ratti</name>
    <dbReference type="NCBI Taxonomy" id="103892"/>
    <lineage>
        <taxon>Bacteria</taxon>
        <taxon>Bacillati</taxon>
        <taxon>Bacillota</taxon>
        <taxon>Negativicutes</taxon>
        <taxon>Veillonellales</taxon>
        <taxon>Veillonellaceae</taxon>
        <taxon>Veillonella</taxon>
    </lineage>
</organism>
<name>A0A6N3FJ30_9FIRM</name>
<proteinExistence type="predicted"/>
<dbReference type="InterPro" id="IPR006521">
    <property type="entry name" value="Tail_protein_I"/>
</dbReference>
<protein>
    <submittedName>
        <fullName evidence="1">Phage tail protein (Tail_P2_I)</fullName>
    </submittedName>
</protein>